<dbReference type="Proteomes" id="UP000436468">
    <property type="component" value="Unassembled WGS sequence"/>
</dbReference>
<dbReference type="Pfam" id="PF02515">
    <property type="entry name" value="CoA_transf_3"/>
    <property type="match status" value="1"/>
</dbReference>
<evidence type="ECO:0000256" key="1">
    <source>
        <dbReference type="ARBA" id="ARBA00022679"/>
    </source>
</evidence>
<dbReference type="PANTHER" id="PTHR48207:SF3">
    <property type="entry name" value="SUCCINATE--HYDROXYMETHYLGLUTARATE COA-TRANSFERASE"/>
    <property type="match status" value="1"/>
</dbReference>
<reference evidence="2 3" key="1">
    <citation type="submission" date="2019-12" db="EMBL/GenBank/DDBJ databases">
        <title>Draft genome sequences Bradyrhizobium cajani AMBPC1010, Bradyrhizobium pachyrhizi AMBPC1040 and Bradyrhizobium yuanmingense ALSPC3051, three plant growth promoting strains isolated from nodules of Cajanus cajan L. in Dominican Republic.</title>
        <authorList>
            <person name="Flores-Felix J.D."/>
            <person name="Araujo J."/>
            <person name="Diaz-Alcantara C."/>
            <person name="Gonzalez-Andres F."/>
            <person name="Velazquez E."/>
        </authorList>
    </citation>
    <scope>NUCLEOTIDE SEQUENCE [LARGE SCALE GENOMIC DNA]</scope>
    <source>
        <strain evidence="2 3">1040</strain>
    </source>
</reference>
<dbReference type="InterPro" id="IPR023606">
    <property type="entry name" value="CoA-Trfase_III_dom_1_sf"/>
</dbReference>
<keyword evidence="1 2" id="KW-0808">Transferase</keyword>
<sequence length="410" mass="44497">MTKVEEALPTTIAADDEGNLTPSFDGLRVLDFSTTIAGPHCTRMLADMGAEVIKIEPAEGETMRTRPPVRNNCSTAFGQLNIGKNSLVLDLKSPAGVEAVRRLIATADVLVENFRPGVMRRLKLDYASIRDINPKLIFCSISGYGQTGPSAELPAYAPVIHAASGYEMAHLAYQPGRGRPDYCGIYHADVLTGVYAFGAISAALYQRAASGKGQHIDVSMLESMLSLTLNELQWSQFEVKQTQRPMFGPIETTDGYVMVAIASEKTFQNLMQVIGRPDWVSDPRFAKYSDRRENWAGLMEGVEAWSRSVSTQACLAALNEYGVPSSAYRTVREALADPQIAHRGALAEVADGGGSFKVLNLPFRMSGATVGARKRMSTLGEHTLSYLKEIGLSEDQIAGFAAQPAKTARH</sequence>
<protein>
    <submittedName>
        <fullName evidence="2">CoA transferase</fullName>
    </submittedName>
</protein>
<dbReference type="InterPro" id="IPR044855">
    <property type="entry name" value="CoA-Trfase_III_dom3_sf"/>
</dbReference>
<organism evidence="2 3">
    <name type="scientific">Bradyrhizobium pachyrhizi</name>
    <dbReference type="NCBI Taxonomy" id="280333"/>
    <lineage>
        <taxon>Bacteria</taxon>
        <taxon>Pseudomonadati</taxon>
        <taxon>Pseudomonadota</taxon>
        <taxon>Alphaproteobacteria</taxon>
        <taxon>Hyphomicrobiales</taxon>
        <taxon>Nitrobacteraceae</taxon>
        <taxon>Bradyrhizobium</taxon>
    </lineage>
</organism>
<dbReference type="Gene3D" id="3.40.50.10540">
    <property type="entry name" value="Crotonobetainyl-coa:carnitine coa-transferase, domain 1"/>
    <property type="match status" value="1"/>
</dbReference>
<name>A0A844T136_9BRAD</name>
<dbReference type="Gene3D" id="3.30.1540.10">
    <property type="entry name" value="formyl-coa transferase, domain 3"/>
    <property type="match status" value="1"/>
</dbReference>
<evidence type="ECO:0000313" key="3">
    <source>
        <dbReference type="Proteomes" id="UP000436468"/>
    </source>
</evidence>
<evidence type="ECO:0000313" key="2">
    <source>
        <dbReference type="EMBL" id="MVT69232.1"/>
    </source>
</evidence>
<dbReference type="AlphaFoldDB" id="A0A844T136"/>
<dbReference type="InterPro" id="IPR050483">
    <property type="entry name" value="CoA-transferase_III_domain"/>
</dbReference>
<dbReference type="SUPFAM" id="SSF89796">
    <property type="entry name" value="CoA-transferase family III (CaiB/BaiF)"/>
    <property type="match status" value="1"/>
</dbReference>
<dbReference type="GO" id="GO:0008410">
    <property type="term" value="F:CoA-transferase activity"/>
    <property type="evidence" value="ECO:0007669"/>
    <property type="project" value="TreeGrafter"/>
</dbReference>
<keyword evidence="3" id="KW-1185">Reference proteome</keyword>
<comment type="caution">
    <text evidence="2">The sequence shown here is derived from an EMBL/GenBank/DDBJ whole genome shotgun (WGS) entry which is preliminary data.</text>
</comment>
<dbReference type="PANTHER" id="PTHR48207">
    <property type="entry name" value="SUCCINATE--HYDROXYMETHYLGLUTARATE COA-TRANSFERASE"/>
    <property type="match status" value="1"/>
</dbReference>
<dbReference type="InterPro" id="IPR003673">
    <property type="entry name" value="CoA-Trfase_fam_III"/>
</dbReference>
<proteinExistence type="predicted"/>
<gene>
    <name evidence="2" type="ORF">GPL21_29500</name>
</gene>
<dbReference type="RefSeq" id="WP_157347609.1">
    <property type="nucleotide sequence ID" value="NZ_WQNF01000027.1"/>
</dbReference>
<accession>A0A844T136</accession>
<dbReference type="EMBL" id="WQNF01000027">
    <property type="protein sequence ID" value="MVT69232.1"/>
    <property type="molecule type" value="Genomic_DNA"/>
</dbReference>